<dbReference type="NCBIfam" id="NF004051">
    <property type="entry name" value="PRK05571.1"/>
    <property type="match status" value="1"/>
</dbReference>
<accession>A0ABS3HLA0</accession>
<dbReference type="PANTHER" id="PTHR43732:SF1">
    <property type="entry name" value="RIBOSE 5-PHOSPHATE ISOMERASE"/>
    <property type="match status" value="1"/>
</dbReference>
<proteinExistence type="inferred from homology"/>
<sequence length="150" mass="16574">MKIGFGADENAVEFKDELKKYAEDLGYEVIDYGYFLDKPVDYPSIAFEVAESIDKGEIDRGILCCGTGIGMAIAANKVPGIRAAQITDVYSAERAQLSNNAQIGTFGAFVQGIDSCKLLMKEYLSQNFEHGTRSERKVNQISEFEKAHTK</sequence>
<dbReference type="PANTHER" id="PTHR43732">
    <property type="entry name" value="RIBOSE 5-PHOSPHATE ISOMERASE-RELATED"/>
    <property type="match status" value="1"/>
</dbReference>
<evidence type="ECO:0000256" key="1">
    <source>
        <dbReference type="ARBA" id="ARBA00008754"/>
    </source>
</evidence>
<comment type="caution">
    <text evidence="4">The sequence shown here is derived from an EMBL/GenBank/DDBJ whole genome shotgun (WGS) entry which is preliminary data.</text>
</comment>
<dbReference type="SUPFAM" id="SSF89623">
    <property type="entry name" value="Ribose/Galactose isomerase RpiB/AlsB"/>
    <property type="match status" value="1"/>
</dbReference>
<dbReference type="RefSeq" id="WP_207109962.1">
    <property type="nucleotide sequence ID" value="NZ_JAFLVR010000051.1"/>
</dbReference>
<dbReference type="Proteomes" id="UP000664495">
    <property type="component" value="Unassembled WGS sequence"/>
</dbReference>
<evidence type="ECO:0000313" key="4">
    <source>
        <dbReference type="EMBL" id="MBO0454224.1"/>
    </source>
</evidence>
<name>A0ABS3HLA0_9ENTE</name>
<keyword evidence="5" id="KW-1185">Reference proteome</keyword>
<dbReference type="InterPro" id="IPR051812">
    <property type="entry name" value="SPI_LacAB/RpiB"/>
</dbReference>
<gene>
    <name evidence="4" type="ORF">JZO85_18360</name>
</gene>
<dbReference type="InterPro" id="IPR036569">
    <property type="entry name" value="RpiB_LacA_LacB_sf"/>
</dbReference>
<dbReference type="NCBIfam" id="TIGR00689">
    <property type="entry name" value="rpiB_lacA_lacB"/>
    <property type="match status" value="1"/>
</dbReference>
<dbReference type="EMBL" id="JAFLVR010000051">
    <property type="protein sequence ID" value="MBO0454224.1"/>
    <property type="molecule type" value="Genomic_DNA"/>
</dbReference>
<reference evidence="4 5" key="1">
    <citation type="submission" date="2021-03" db="EMBL/GenBank/DDBJ databases">
        <title>Enterococcal diversity collection.</title>
        <authorList>
            <person name="Gilmore M.S."/>
            <person name="Schwartzman J."/>
            <person name="Van Tyne D."/>
            <person name="Martin M."/>
            <person name="Earl A.M."/>
            <person name="Manson A.L."/>
            <person name="Straub T."/>
            <person name="Salamzade R."/>
            <person name="Saavedra J."/>
            <person name="Lebreton F."/>
            <person name="Prichula J."/>
            <person name="Schaufler K."/>
            <person name="Gaca A."/>
            <person name="Sgardioli B."/>
            <person name="Wagenaar J."/>
            <person name="Strong T."/>
        </authorList>
    </citation>
    <scope>NUCLEOTIDE SEQUENCE [LARGE SCALE GENOMIC DNA]</scope>
    <source>
        <strain evidence="4 5">MJM16</strain>
    </source>
</reference>
<keyword evidence="3 4" id="KW-0413">Isomerase</keyword>
<dbReference type="PIRSF" id="PIRSF005384">
    <property type="entry name" value="RpiB_LacA_B"/>
    <property type="match status" value="1"/>
</dbReference>
<evidence type="ECO:0000256" key="3">
    <source>
        <dbReference type="ARBA" id="ARBA00023235"/>
    </source>
</evidence>
<comment type="similarity">
    <text evidence="1">Belongs to the LacAB/RpiB family.</text>
</comment>
<dbReference type="GO" id="GO:0016853">
    <property type="term" value="F:isomerase activity"/>
    <property type="evidence" value="ECO:0007669"/>
    <property type="project" value="UniProtKB-KW"/>
</dbReference>
<keyword evidence="2" id="KW-0423">Lactose metabolism</keyword>
<evidence type="ECO:0000313" key="5">
    <source>
        <dbReference type="Proteomes" id="UP000664495"/>
    </source>
</evidence>
<evidence type="ECO:0000256" key="2">
    <source>
        <dbReference type="ARBA" id="ARBA00022736"/>
    </source>
</evidence>
<dbReference type="Gene3D" id="3.40.1400.10">
    <property type="entry name" value="Sugar-phosphate isomerase, RpiB/LacA/LacB"/>
    <property type="match status" value="1"/>
</dbReference>
<dbReference type="InterPro" id="IPR003500">
    <property type="entry name" value="RpiB_LacA_LacB"/>
</dbReference>
<protein>
    <submittedName>
        <fullName evidence="4">RpiB/LacA/LacB family sugar-phosphate isomerase</fullName>
    </submittedName>
</protein>
<organism evidence="4 5">
    <name type="scientific">Candidatus Enterococcus murrayae</name>
    <dbReference type="NCBI Taxonomy" id="2815321"/>
    <lineage>
        <taxon>Bacteria</taxon>
        <taxon>Bacillati</taxon>
        <taxon>Bacillota</taxon>
        <taxon>Bacilli</taxon>
        <taxon>Lactobacillales</taxon>
        <taxon>Enterococcaceae</taxon>
        <taxon>Enterococcus</taxon>
    </lineage>
</organism>
<dbReference type="Pfam" id="PF02502">
    <property type="entry name" value="LacAB_rpiB"/>
    <property type="match status" value="1"/>
</dbReference>